<proteinExistence type="predicted"/>
<protein>
    <recommendedName>
        <fullName evidence="4">PEP-CTERM protein-sorting domain-containing protein</fullName>
    </recommendedName>
</protein>
<evidence type="ECO:0000256" key="1">
    <source>
        <dbReference type="SAM" id="SignalP"/>
    </source>
</evidence>
<evidence type="ECO:0008006" key="4">
    <source>
        <dbReference type="Google" id="ProtNLM"/>
    </source>
</evidence>
<reference evidence="2 3" key="1">
    <citation type="submission" date="2019-02" db="EMBL/GenBank/DDBJ databases">
        <title>Deep-cultivation of Planctomycetes and their phenomic and genomic characterization uncovers novel biology.</title>
        <authorList>
            <person name="Wiegand S."/>
            <person name="Jogler M."/>
            <person name="Boedeker C."/>
            <person name="Pinto D."/>
            <person name="Vollmers J."/>
            <person name="Rivas-Marin E."/>
            <person name="Kohn T."/>
            <person name="Peeters S.H."/>
            <person name="Heuer A."/>
            <person name="Rast P."/>
            <person name="Oberbeckmann S."/>
            <person name="Bunk B."/>
            <person name="Jeske O."/>
            <person name="Meyerdierks A."/>
            <person name="Storesund J.E."/>
            <person name="Kallscheuer N."/>
            <person name="Luecker S."/>
            <person name="Lage O.M."/>
            <person name="Pohl T."/>
            <person name="Merkel B.J."/>
            <person name="Hornburger P."/>
            <person name="Mueller R.-W."/>
            <person name="Bruemmer F."/>
            <person name="Labrenz M."/>
            <person name="Spormann A.M."/>
            <person name="Op Den Camp H."/>
            <person name="Overmann J."/>
            <person name="Amann R."/>
            <person name="Jetten M.S.M."/>
            <person name="Mascher T."/>
            <person name="Medema M.H."/>
            <person name="Devos D.P."/>
            <person name="Kaster A.-K."/>
            <person name="Ovreas L."/>
            <person name="Rohde M."/>
            <person name="Galperin M.Y."/>
            <person name="Jogler C."/>
        </authorList>
    </citation>
    <scope>NUCLEOTIDE SEQUENCE [LARGE SCALE GENOMIC DNA]</scope>
    <source>
        <strain evidence="2 3">Pla108</strain>
    </source>
</reference>
<dbReference type="OrthoDB" id="237017at2"/>
<evidence type="ECO:0000313" key="3">
    <source>
        <dbReference type="Proteomes" id="UP000317421"/>
    </source>
</evidence>
<comment type="caution">
    <text evidence="2">The sequence shown here is derived from an EMBL/GenBank/DDBJ whole genome shotgun (WGS) entry which is preliminary data.</text>
</comment>
<keyword evidence="3" id="KW-1185">Reference proteome</keyword>
<feature type="signal peptide" evidence="1">
    <location>
        <begin position="1"/>
        <end position="23"/>
    </location>
</feature>
<keyword evidence="1" id="KW-0732">Signal</keyword>
<feature type="chain" id="PRO_5022890561" description="PEP-CTERM protein-sorting domain-containing protein" evidence="1">
    <location>
        <begin position="24"/>
        <end position="503"/>
    </location>
</feature>
<dbReference type="Proteomes" id="UP000317421">
    <property type="component" value="Unassembled WGS sequence"/>
</dbReference>
<name>A0A5C5ZZ28_9BACT</name>
<dbReference type="EMBL" id="SJPR01000009">
    <property type="protein sequence ID" value="TWT92842.1"/>
    <property type="molecule type" value="Genomic_DNA"/>
</dbReference>
<dbReference type="RefSeq" id="WP_146446662.1">
    <property type="nucleotide sequence ID" value="NZ_SJPR01000009.1"/>
</dbReference>
<dbReference type="AlphaFoldDB" id="A0A5C5ZZ28"/>
<sequence precursor="true">MTRKTQPLLALIVSAALAAPAAAQTIFSPSQADFLNLAFADFIDNPDPDMAALQALTATGSDAATLTFKTDYDINDDLFRVAVEAPVTADLTGLNAFSLTLSNPVIAPEGLPNISAQVFVRSAGGSIFTGNGQALTLGASPVTFSITPMQITSLGGDPSDITSFGIEFFGGDEFLGGYDGAMATVSTSPEPPTLLDTLLFSWENGADLQGWDAPPIVAGAHDVVVRQGSVGSPAIGATDGVNALQITRHPTANSFEWGTAFSLDAFANSTPPIGDYSNNGSVDAADYTVWRDNQGMSFALPNRDPGATGDVGAADYTAWSDNYGAVGGGPDPVVQARIDELVTALNNPDAYAIAFDVTVEDQFPNDNPGYLILHMAIAADGGPSNTGDPFFQNNAGAIPFASIGSGEPTTVELQLSQFVDVGGSDTNGMSITDVGLYEDTGYLTFHLASNMSVLSEDVVFTIDNFRVRSIVAEAAIAAVPEPTAAVLIAFAVTSIAMRSRVDR</sequence>
<gene>
    <name evidence="2" type="ORF">Pla108_39820</name>
</gene>
<organism evidence="2 3">
    <name type="scientific">Botrimarina colliarenosi</name>
    <dbReference type="NCBI Taxonomy" id="2528001"/>
    <lineage>
        <taxon>Bacteria</taxon>
        <taxon>Pseudomonadati</taxon>
        <taxon>Planctomycetota</taxon>
        <taxon>Planctomycetia</taxon>
        <taxon>Pirellulales</taxon>
        <taxon>Lacipirellulaceae</taxon>
        <taxon>Botrimarina</taxon>
    </lineage>
</organism>
<accession>A0A5C5ZZ28</accession>
<evidence type="ECO:0000313" key="2">
    <source>
        <dbReference type="EMBL" id="TWT92842.1"/>
    </source>
</evidence>